<evidence type="ECO:0000256" key="1">
    <source>
        <dbReference type="RuleBase" id="RU364109"/>
    </source>
</evidence>
<sequence>MASRFKQEATATEGPSARLLSGLRSARDPVSRHTAGCALREYIEGEAGDLQGDDASAFFSELHAGVVAMLSSAETHERMSGVVAVRMLLQADTDEEQGLRLSAYASHLQLALQRSADNRELLHALCDVFGQLTRSGRDPELIEREAKRAVDCLSEDHDHPSIAGKKPATKESSAESSLRMLAATLALQELAKNAPTAMYVHVSLVFELLWRPLTSTSLQLRLAASECLETYLDLVAPRASRYLMQWYEQLLAGARARLLSHDKEYNLNAWHGGMLVLRCLLSKASPEFICREEDIAEITRVSTSQAPLSSGSGTFTMSTTVPYQSCFALACEASCRNLGRKSSIDLVGTALAMLPELARVAPNAFASRHLPEVIRMLRDVVSDPRTKLRAAGFVAQAGLVRQLGAGHIRTHAPVLLATLREALLKGTRARLFCVEALLSLGAIAAVLGEEVAIQLQPLLAPILNMPISSELTQALGDIASNVPSMAAPIRVRLLDLLAGALAGTPWQAACKPEPVVSIGSGGGINVDSDLTTASVASAPGTPPNVGRGGSDARPSCVSTIMDRTSTASAMHSPSFRRAFDGSPLSTSALSSRAGHPLGRLVLPHSFAQSGHADAHDNGLASSSGRSLLHQTSHGGLRHSAEKPDWPTMDEDILHLALRTLGDYAPHENPVQLVTFLARHVTPLFHSMKLSAHLRKEAALMCCKLLAPPDRPIPASGESGHLAQYVLAQLVSVGVADANSGVRKDVILAMDRRFVTLLAEPSRLRAIGQALHDESLEVRLVAVPLLGQLSELNPAVAMPLLRRALLSLQKELCTVDLVGSSASSSRRRKEEAAQMLQVLGRHTPQLIRIYCQQLLSTLLSLIRTTTHATTSAALMLTMAELFNVAGASLDFYAEELLQIFIQALQTVGSPQKRRAALTALERLVSCAGHGVFDVTPYERSHMLLPTLLQLLDSDTQETIRCTVVRVLGILGALEPLKYRSAITRAKEKASQLGNEQSKAVGQKPPSGRDDDEAAGGAIVNAGPTSANGPSTMKAGLDGSPQSSSPWPDEAHNSPLYLPMVALRELLFILHDASLSAYHHRLIAALIYIFTTLGEQCAPLLPRVMPTLLSILLQDSNPQRAGGLPVVSLSISSAFMASTRGVDVPSIPAARSPMGPIAWPVAPQVFNRLLQQLPALVSAMHAHLQPWVPQLVQVVLLHWHGALLLQVLQLLEQMTMLLHHSLIPYAPVLIPKLAAVIESDNTSQRVPSLAAIAALEGFGPTLNAYSCLFLSEIVRLLADADPHSRALHETLLALQRLSCWVSLLPVFNELVPILLRILTGHRELEDDTQEQQHVIMQLFITLACQSGSRWRVQHLKVKRTLSSLEIHHREFDEISTLALENDQPSLLKRLQADAARHRKPSQPHLHRPRKLSVKQESRSDRPFICGLAQVMGISSAAARNKARLDRVDETVLS</sequence>
<dbReference type="InterPro" id="IPR024585">
    <property type="entry name" value="mTOR_dom"/>
</dbReference>
<keyword evidence="1" id="KW-0067">ATP-binding</keyword>
<feature type="region of interest" description="Disordered" evidence="2">
    <location>
        <begin position="533"/>
        <end position="556"/>
    </location>
</feature>
<dbReference type="Gene3D" id="1.25.10.10">
    <property type="entry name" value="Leucine-rich Repeat Variant"/>
    <property type="match status" value="3"/>
</dbReference>
<dbReference type="SUPFAM" id="SSF48371">
    <property type="entry name" value="ARM repeat"/>
    <property type="match status" value="1"/>
</dbReference>
<feature type="compositionally biased region" description="Polar residues" evidence="2">
    <location>
        <begin position="619"/>
        <end position="633"/>
    </location>
</feature>
<dbReference type="GO" id="GO:0004674">
    <property type="term" value="F:protein serine/threonine kinase activity"/>
    <property type="evidence" value="ECO:0007669"/>
    <property type="project" value="UniProtKB-KW"/>
</dbReference>
<proteinExistence type="inferred from homology"/>
<dbReference type="InterPro" id="IPR011989">
    <property type="entry name" value="ARM-like"/>
</dbReference>
<dbReference type="Proteomes" id="UP001515480">
    <property type="component" value="Unassembled WGS sequence"/>
</dbReference>
<evidence type="ECO:0000313" key="5">
    <source>
        <dbReference type="Proteomes" id="UP001515480"/>
    </source>
</evidence>
<feature type="domain" description="Serine/threonine-protein kinase mTOR" evidence="3">
    <location>
        <begin position="932"/>
        <end position="1133"/>
    </location>
</feature>
<feature type="region of interest" description="Disordered" evidence="2">
    <location>
        <begin position="1391"/>
        <end position="1415"/>
    </location>
</feature>
<feature type="region of interest" description="Disordered" evidence="2">
    <location>
        <begin position="611"/>
        <end position="644"/>
    </location>
</feature>
<keyword evidence="1" id="KW-0808">Transferase</keyword>
<keyword evidence="1" id="KW-0723">Serine/threonine-protein kinase</keyword>
<dbReference type="InterPro" id="IPR016024">
    <property type="entry name" value="ARM-type_fold"/>
</dbReference>
<evidence type="ECO:0000256" key="2">
    <source>
        <dbReference type="SAM" id="MobiDB-lite"/>
    </source>
</evidence>
<keyword evidence="5" id="KW-1185">Reference proteome</keyword>
<reference evidence="4 5" key="1">
    <citation type="journal article" date="2024" name="Science">
        <title>Giant polyketide synthase enzymes in the biosynthesis of giant marine polyether toxins.</title>
        <authorList>
            <person name="Fallon T.R."/>
            <person name="Shende V.V."/>
            <person name="Wierzbicki I.H."/>
            <person name="Pendleton A.L."/>
            <person name="Watervoot N.F."/>
            <person name="Auber R.P."/>
            <person name="Gonzalez D.J."/>
            <person name="Wisecaver J.H."/>
            <person name="Moore B.S."/>
        </authorList>
    </citation>
    <scope>NUCLEOTIDE SEQUENCE [LARGE SCALE GENOMIC DNA]</scope>
    <source>
        <strain evidence="4 5">12B1</strain>
    </source>
</reference>
<accession>A0AB34JPA8</accession>
<keyword evidence="1" id="KW-0418">Kinase</keyword>
<dbReference type="EC" id="2.7.11.1" evidence="1"/>
<name>A0AB34JPA8_PRYPA</name>
<keyword evidence="1" id="KW-0547">Nucleotide-binding</keyword>
<comment type="similarity">
    <text evidence="1">Belongs to the PI3/PI4-kinase family.</text>
</comment>
<protein>
    <recommendedName>
        <fullName evidence="1">Serine/threonine-protein kinase TOR</fullName>
        <ecNumber evidence="1">2.7.11.1</ecNumber>
    </recommendedName>
</protein>
<dbReference type="Pfam" id="PF11865">
    <property type="entry name" value="mTOR_dom"/>
    <property type="match status" value="1"/>
</dbReference>
<comment type="caution">
    <text evidence="4">The sequence shown here is derived from an EMBL/GenBank/DDBJ whole genome shotgun (WGS) entry which is preliminary data.</text>
</comment>
<organism evidence="4 5">
    <name type="scientific">Prymnesium parvum</name>
    <name type="common">Toxic golden alga</name>
    <dbReference type="NCBI Taxonomy" id="97485"/>
    <lineage>
        <taxon>Eukaryota</taxon>
        <taxon>Haptista</taxon>
        <taxon>Haptophyta</taxon>
        <taxon>Prymnesiophyceae</taxon>
        <taxon>Prymnesiales</taxon>
        <taxon>Prymnesiaceae</taxon>
        <taxon>Prymnesium</taxon>
    </lineage>
</organism>
<dbReference type="EMBL" id="JBGBPQ010000005">
    <property type="protein sequence ID" value="KAL1523773.1"/>
    <property type="molecule type" value="Genomic_DNA"/>
</dbReference>
<comment type="catalytic activity">
    <reaction evidence="1">
        <text>L-threonyl-[protein] + ATP = O-phospho-L-threonyl-[protein] + ADP + H(+)</text>
        <dbReference type="Rhea" id="RHEA:46608"/>
        <dbReference type="Rhea" id="RHEA-COMP:11060"/>
        <dbReference type="Rhea" id="RHEA-COMP:11605"/>
        <dbReference type="ChEBI" id="CHEBI:15378"/>
        <dbReference type="ChEBI" id="CHEBI:30013"/>
        <dbReference type="ChEBI" id="CHEBI:30616"/>
        <dbReference type="ChEBI" id="CHEBI:61977"/>
        <dbReference type="ChEBI" id="CHEBI:456216"/>
        <dbReference type="EC" id="2.7.11.1"/>
    </reaction>
</comment>
<feature type="region of interest" description="Disordered" evidence="2">
    <location>
        <begin position="987"/>
        <end position="1048"/>
    </location>
</feature>
<evidence type="ECO:0000313" key="4">
    <source>
        <dbReference type="EMBL" id="KAL1523773.1"/>
    </source>
</evidence>
<gene>
    <name evidence="4" type="ORF">AB1Y20_018698</name>
</gene>
<dbReference type="SMART" id="SM01346">
    <property type="entry name" value="DUF3385"/>
    <property type="match status" value="1"/>
</dbReference>
<evidence type="ECO:0000259" key="3">
    <source>
        <dbReference type="SMART" id="SM01346"/>
    </source>
</evidence>
<dbReference type="GO" id="GO:0005524">
    <property type="term" value="F:ATP binding"/>
    <property type="evidence" value="ECO:0007669"/>
    <property type="project" value="UniProtKB-KW"/>
</dbReference>
<feature type="compositionally biased region" description="Basic residues" evidence="2">
    <location>
        <begin position="1394"/>
        <end position="1410"/>
    </location>
</feature>